<keyword evidence="3" id="KW-1185">Reference proteome</keyword>
<evidence type="ECO:0000259" key="1">
    <source>
        <dbReference type="Pfam" id="PF08386"/>
    </source>
</evidence>
<dbReference type="InterPro" id="IPR029058">
    <property type="entry name" value="AB_hydrolase_fold"/>
</dbReference>
<dbReference type="eggNOG" id="ENOG502RY03">
    <property type="taxonomic scope" value="Eukaryota"/>
</dbReference>
<dbReference type="AlphaFoldDB" id="M7TPV9"/>
<sequence>MFPERVGNVVLDGVVSPEGFLTNYTSASVNHLDGIIASFFIYCHEAGQSECPYYTGSTPGDIHDRFNRSFAQLDARKAEAEGWSNATDIEAALLILKIGLLAVADTPLSLFSVLPEVLLDLESAIYTQDISTWVEQATEVFGATYENPEWSLGVLCSDQDNAWYNKTLEDLRPQLEELESQSILGEIWSRTMLGCLGWSIKATEIFSGPFGGDTATPILFVSNTYDPVTPIDNSISSAPNYKNAEILTIDGMGHTTSATANLCGYAKVAAYFQTNQMPGNDSFCPLETGPFGIILNGTLTENIMQAGLSDLH</sequence>
<gene>
    <name evidence="2" type="ORF">UCREL1_1008</name>
</gene>
<dbReference type="HOGENOM" id="CLU_013364_1_0_1"/>
<dbReference type="Gene3D" id="3.40.50.1820">
    <property type="entry name" value="alpha/beta hydrolase"/>
    <property type="match status" value="1"/>
</dbReference>
<evidence type="ECO:0000313" key="3">
    <source>
        <dbReference type="Proteomes" id="UP000012174"/>
    </source>
</evidence>
<dbReference type="EMBL" id="KB705553">
    <property type="protein sequence ID" value="EMR71946.1"/>
    <property type="molecule type" value="Genomic_DNA"/>
</dbReference>
<dbReference type="InterPro" id="IPR013595">
    <property type="entry name" value="Pept_S33_TAP-like_C"/>
</dbReference>
<proteinExistence type="predicted"/>
<keyword evidence="2" id="KW-0378">Hydrolase</keyword>
<dbReference type="OrthoDB" id="425534at2759"/>
<name>M7TPV9_EUTLA</name>
<accession>M7TPV9</accession>
<reference evidence="3" key="1">
    <citation type="journal article" date="2013" name="Genome Announc.">
        <title>Draft genome sequence of the grapevine dieback fungus Eutypa lata UCR-EL1.</title>
        <authorList>
            <person name="Blanco-Ulate B."/>
            <person name="Rolshausen P.E."/>
            <person name="Cantu D."/>
        </authorList>
    </citation>
    <scope>NUCLEOTIDE SEQUENCE [LARGE SCALE GENOMIC DNA]</scope>
    <source>
        <strain evidence="3">UCR-EL1</strain>
    </source>
</reference>
<feature type="domain" description="Peptidase S33 tripeptidyl aminopeptidase-like C-terminal" evidence="1">
    <location>
        <begin position="184"/>
        <end position="284"/>
    </location>
</feature>
<dbReference type="SUPFAM" id="SSF53474">
    <property type="entry name" value="alpha/beta-Hydrolases"/>
    <property type="match status" value="1"/>
</dbReference>
<dbReference type="KEGG" id="ela:UCREL1_1008"/>
<dbReference type="Pfam" id="PF08386">
    <property type="entry name" value="Abhydrolase_4"/>
    <property type="match status" value="1"/>
</dbReference>
<dbReference type="Proteomes" id="UP000012174">
    <property type="component" value="Unassembled WGS sequence"/>
</dbReference>
<protein>
    <submittedName>
        <fullName evidence="2">Putative alpha beta hydrolase fold family protein</fullName>
    </submittedName>
</protein>
<evidence type="ECO:0000313" key="2">
    <source>
        <dbReference type="EMBL" id="EMR71946.1"/>
    </source>
</evidence>
<dbReference type="GO" id="GO:0016787">
    <property type="term" value="F:hydrolase activity"/>
    <property type="evidence" value="ECO:0007669"/>
    <property type="project" value="UniProtKB-KW"/>
</dbReference>
<organism evidence="2 3">
    <name type="scientific">Eutypa lata (strain UCR-EL1)</name>
    <name type="common">Grapevine dieback disease fungus</name>
    <name type="synonym">Eutypa armeniacae</name>
    <dbReference type="NCBI Taxonomy" id="1287681"/>
    <lineage>
        <taxon>Eukaryota</taxon>
        <taxon>Fungi</taxon>
        <taxon>Dikarya</taxon>
        <taxon>Ascomycota</taxon>
        <taxon>Pezizomycotina</taxon>
        <taxon>Sordariomycetes</taxon>
        <taxon>Xylariomycetidae</taxon>
        <taxon>Xylariales</taxon>
        <taxon>Diatrypaceae</taxon>
        <taxon>Eutypa</taxon>
    </lineage>
</organism>
<dbReference type="OMA" id="WHERIGG"/>